<dbReference type="GO" id="GO:0005886">
    <property type="term" value="C:plasma membrane"/>
    <property type="evidence" value="ECO:0007669"/>
    <property type="project" value="UniProtKB-SubCell"/>
</dbReference>
<comment type="similarity">
    <text evidence="2">Belongs to the CPA3 antiporters (TC 2.A.63) subunit A family.</text>
</comment>
<feature type="transmembrane region" description="Helical" evidence="9">
    <location>
        <begin position="140"/>
        <end position="156"/>
    </location>
</feature>
<feature type="domain" description="NADH:quinone oxidoreductase/Mrp antiporter transmembrane" evidence="10">
    <location>
        <begin position="134"/>
        <end position="425"/>
    </location>
</feature>
<keyword evidence="7 9" id="KW-0472">Membrane</keyword>
<evidence type="ECO:0000256" key="2">
    <source>
        <dbReference type="ARBA" id="ARBA00008483"/>
    </source>
</evidence>
<feature type="transmembrane region" description="Helical" evidence="9">
    <location>
        <begin position="168"/>
        <end position="191"/>
    </location>
</feature>
<dbReference type="RefSeq" id="WP_072907062.1">
    <property type="nucleotide sequence ID" value="NZ_FRAI01000010.1"/>
</dbReference>
<dbReference type="Pfam" id="PF00361">
    <property type="entry name" value="Proton_antipo_M"/>
    <property type="match status" value="1"/>
</dbReference>
<feature type="transmembrane region" description="Helical" evidence="9">
    <location>
        <begin position="117"/>
        <end position="134"/>
    </location>
</feature>
<feature type="transmembrane region" description="Helical" evidence="9">
    <location>
        <begin position="718"/>
        <end position="739"/>
    </location>
</feature>
<feature type="transmembrane region" description="Helical" evidence="9">
    <location>
        <begin position="43"/>
        <end position="64"/>
    </location>
</feature>
<keyword evidence="12" id="KW-0456">Lyase</keyword>
<proteinExistence type="inferred from homology"/>
<dbReference type="InterPro" id="IPR001750">
    <property type="entry name" value="ND/Mrp_TM"/>
</dbReference>
<organism evidence="12 13">
    <name type="scientific">Anaerobranca californiensis DSM 14826</name>
    <dbReference type="NCBI Taxonomy" id="1120989"/>
    <lineage>
        <taxon>Bacteria</taxon>
        <taxon>Bacillati</taxon>
        <taxon>Bacillota</taxon>
        <taxon>Clostridia</taxon>
        <taxon>Eubacteriales</taxon>
        <taxon>Proteinivoracaceae</taxon>
        <taxon>Anaerobranca</taxon>
    </lineage>
</organism>
<keyword evidence="5 9" id="KW-1133">Transmembrane helix</keyword>
<dbReference type="GO" id="GO:0042773">
    <property type="term" value="P:ATP synthesis coupled electron transport"/>
    <property type="evidence" value="ECO:0007669"/>
    <property type="project" value="InterPro"/>
</dbReference>
<dbReference type="InterPro" id="IPR052175">
    <property type="entry name" value="ComplexI-like_HydComp"/>
</dbReference>
<evidence type="ECO:0000256" key="6">
    <source>
        <dbReference type="ARBA" id="ARBA00023002"/>
    </source>
</evidence>
<keyword evidence="4 8" id="KW-0812">Transmembrane</keyword>
<accession>A0A1M6NJP2</accession>
<dbReference type="PANTHER" id="PTHR42682:SF4">
    <property type="entry name" value="NADH-UBIQUINONE_PLASTOQUINONE"/>
    <property type="match status" value="1"/>
</dbReference>
<evidence type="ECO:0000256" key="8">
    <source>
        <dbReference type="RuleBase" id="RU000320"/>
    </source>
</evidence>
<comment type="subcellular location">
    <subcellularLocation>
        <location evidence="1">Cell membrane</location>
        <topology evidence="1">Multi-pass membrane protein</topology>
    </subcellularLocation>
    <subcellularLocation>
        <location evidence="8">Membrane</location>
        <topology evidence="8">Multi-pass membrane protein</topology>
    </subcellularLocation>
</comment>
<evidence type="ECO:0000256" key="7">
    <source>
        <dbReference type="ARBA" id="ARBA00023136"/>
    </source>
</evidence>
<dbReference type="STRING" id="1120989.SAMN02745227_01153"/>
<gene>
    <name evidence="12" type="ORF">SAMN02745227_01153</name>
</gene>
<dbReference type="InterPro" id="IPR001516">
    <property type="entry name" value="Proton_antipo_N"/>
</dbReference>
<protein>
    <submittedName>
        <fullName evidence="12">Formate hydrogenlyase subunit 3/Multisubunit Na+/H+ antiporter, MnhD subunit</fullName>
    </submittedName>
</protein>
<sequence>MELFSKGMGSELIPLLIVILPIIGALLTFIFRNNSMIRNITAISTTVIVWLLSLTLIPALRAGLVVAINLENFLVIGLTFQIDYLSLVFLNLFTLIWMLATIYASKYMAFEHAQTRFYIFLLLTYTGCLGVVAAGDFFTLFLFFELMAFCSYVLVIHEESEKAMKAGFLYLFLGVIGGLALLLAIIFQYNHTGSMAFVNLLPMFEGNRGKLFIILLLYTLGFGLKAGMAPLHIWLPQAHPIAPSPASALLSGIMIKTGAYGLIRVFASTFSYTSEVSTFYSETIGQYGYWLIWAGIITMFLGAFLALFQQGAKNILAYSSVSQIGYIIMGIGCAAYLGSYGAMAMSGVIYHTINHALFKGALFLTVGAIYIYTHDLDITKVRGLARKYPFLMVVFLVSAFGIAGVPGFNGYPSKSILHHAIVEAYEHNHLISLWWAEKIFTLTSALTICYFTKLFRGLFLGELPQKFKKLPDTPLVIKSVLTVFATLMVFIGIFPHVPLKGIVLKGVSVFPYQPYSVAYVEKLNVFNSHDLLAIVITFIIAGVIYFIFEKFNLYSIEFPQWMSVEKIFYTPLAKGFMFICLGPSVVLDRTVNKMYHGTGQASMDVFKHIGEIESSIDKAYSKAGNISTSVCHGIDHFEKTVNELYSINSKTGVNKNVSTLRICDLMAKEQGEVKVLKDAQLDCKKGYCPFAPDKKCVKNQLTFWEKLSVNPEWNLKNLNFDTIIVVTLFTILLVILVFFSKGLL</sequence>
<dbReference type="InterPro" id="IPR003918">
    <property type="entry name" value="NADH_UbQ_OxRdtase"/>
</dbReference>
<feature type="transmembrane region" description="Helical" evidence="9">
    <location>
        <begin position="211"/>
        <end position="235"/>
    </location>
</feature>
<evidence type="ECO:0000256" key="9">
    <source>
        <dbReference type="SAM" id="Phobius"/>
    </source>
</evidence>
<dbReference type="EMBL" id="FRAI01000010">
    <property type="protein sequence ID" value="SHJ95978.1"/>
    <property type="molecule type" value="Genomic_DNA"/>
</dbReference>
<reference evidence="13" key="1">
    <citation type="submission" date="2016-11" db="EMBL/GenBank/DDBJ databases">
        <authorList>
            <person name="Varghese N."/>
            <person name="Submissions S."/>
        </authorList>
    </citation>
    <scope>NUCLEOTIDE SEQUENCE [LARGE SCALE GENOMIC DNA]</scope>
    <source>
        <strain evidence="13">DSM 14826</strain>
    </source>
</reference>
<evidence type="ECO:0000256" key="4">
    <source>
        <dbReference type="ARBA" id="ARBA00022692"/>
    </source>
</evidence>
<feature type="transmembrane region" description="Helical" evidence="9">
    <location>
        <begin position="475"/>
        <end position="494"/>
    </location>
</feature>
<feature type="transmembrane region" description="Helical" evidence="9">
    <location>
        <begin position="531"/>
        <end position="548"/>
    </location>
</feature>
<dbReference type="AlphaFoldDB" id="A0A1M6NJP2"/>
<feature type="transmembrane region" description="Helical" evidence="9">
    <location>
        <begin position="84"/>
        <end position="105"/>
    </location>
</feature>
<feature type="domain" description="NADH-Ubiquinone oxidoreductase (complex I) chain 5 N-terminal" evidence="11">
    <location>
        <begin position="74"/>
        <end position="118"/>
    </location>
</feature>
<evidence type="ECO:0000256" key="1">
    <source>
        <dbReference type="ARBA" id="ARBA00004651"/>
    </source>
</evidence>
<dbReference type="Pfam" id="PF00662">
    <property type="entry name" value="Proton_antipo_N"/>
    <property type="match status" value="1"/>
</dbReference>
<evidence type="ECO:0000256" key="3">
    <source>
        <dbReference type="ARBA" id="ARBA00022475"/>
    </source>
</evidence>
<evidence type="ECO:0000313" key="13">
    <source>
        <dbReference type="Proteomes" id="UP000243547"/>
    </source>
</evidence>
<feature type="transmembrane region" description="Helical" evidence="9">
    <location>
        <begin position="433"/>
        <end position="455"/>
    </location>
</feature>
<dbReference type="PRINTS" id="PR01437">
    <property type="entry name" value="NUOXDRDTASE4"/>
</dbReference>
<dbReference type="Proteomes" id="UP000243547">
    <property type="component" value="Unassembled WGS sequence"/>
</dbReference>
<feature type="transmembrane region" description="Helical" evidence="9">
    <location>
        <begin position="287"/>
        <end position="308"/>
    </location>
</feature>
<name>A0A1M6NJP2_9FIRM</name>
<feature type="transmembrane region" description="Helical" evidence="9">
    <location>
        <begin position="315"/>
        <end position="337"/>
    </location>
</feature>
<keyword evidence="6" id="KW-0560">Oxidoreductase</keyword>
<feature type="transmembrane region" description="Helical" evidence="9">
    <location>
        <begin position="568"/>
        <end position="587"/>
    </location>
</feature>
<evidence type="ECO:0000256" key="5">
    <source>
        <dbReference type="ARBA" id="ARBA00022989"/>
    </source>
</evidence>
<dbReference type="GO" id="GO:0016829">
    <property type="term" value="F:lyase activity"/>
    <property type="evidence" value="ECO:0007669"/>
    <property type="project" value="UniProtKB-KW"/>
</dbReference>
<dbReference type="GO" id="GO:0008137">
    <property type="term" value="F:NADH dehydrogenase (ubiquinone) activity"/>
    <property type="evidence" value="ECO:0007669"/>
    <property type="project" value="InterPro"/>
</dbReference>
<keyword evidence="3" id="KW-1003">Cell membrane</keyword>
<evidence type="ECO:0000259" key="11">
    <source>
        <dbReference type="Pfam" id="PF00662"/>
    </source>
</evidence>
<dbReference type="OrthoDB" id="9807568at2"/>
<dbReference type="PANTHER" id="PTHR42682">
    <property type="entry name" value="HYDROGENASE-4 COMPONENT F"/>
    <property type="match status" value="1"/>
</dbReference>
<feature type="transmembrane region" description="Helical" evidence="9">
    <location>
        <begin position="12"/>
        <end position="31"/>
    </location>
</feature>
<dbReference type="GO" id="GO:0016491">
    <property type="term" value="F:oxidoreductase activity"/>
    <property type="evidence" value="ECO:0007669"/>
    <property type="project" value="UniProtKB-KW"/>
</dbReference>
<keyword evidence="13" id="KW-1185">Reference proteome</keyword>
<feature type="transmembrane region" description="Helical" evidence="9">
    <location>
        <begin position="247"/>
        <end position="267"/>
    </location>
</feature>
<evidence type="ECO:0000313" key="12">
    <source>
        <dbReference type="EMBL" id="SHJ95978.1"/>
    </source>
</evidence>
<evidence type="ECO:0000259" key="10">
    <source>
        <dbReference type="Pfam" id="PF00361"/>
    </source>
</evidence>
<feature type="transmembrane region" description="Helical" evidence="9">
    <location>
        <begin position="357"/>
        <end position="376"/>
    </location>
</feature>
<feature type="transmembrane region" description="Helical" evidence="9">
    <location>
        <begin position="388"/>
        <end position="408"/>
    </location>
</feature>